<dbReference type="InterPro" id="IPR023563">
    <property type="entry name" value="Ribosomal_uL13_CS"/>
</dbReference>
<dbReference type="GO" id="GO:0003729">
    <property type="term" value="F:mRNA binding"/>
    <property type="evidence" value="ECO:0007669"/>
    <property type="project" value="TreeGrafter"/>
</dbReference>
<dbReference type="PIRSF" id="PIRSF002181">
    <property type="entry name" value="Ribosomal_L13"/>
    <property type="match status" value="1"/>
</dbReference>
<organism evidence="5">
    <name type="scientific">Phyllymenia taiwanensis</name>
    <dbReference type="NCBI Taxonomy" id="1260292"/>
    <lineage>
        <taxon>Eukaryota</taxon>
        <taxon>Rhodophyta</taxon>
        <taxon>Florideophyceae</taxon>
        <taxon>Rhodymeniophycidae</taxon>
        <taxon>Halymeniales</taxon>
        <taxon>Halymeniaceae</taxon>
        <taxon>Phyllymenia</taxon>
    </lineage>
</organism>
<keyword evidence="5" id="KW-0934">Plastid</keyword>
<dbReference type="GO" id="GO:0017148">
    <property type="term" value="P:negative regulation of translation"/>
    <property type="evidence" value="ECO:0007669"/>
    <property type="project" value="TreeGrafter"/>
</dbReference>
<gene>
    <name evidence="5" type="primary">rpl13</name>
</gene>
<reference evidence="5" key="2">
    <citation type="submission" date="2013-04" db="EMBL/GenBank/DDBJ databases">
        <authorList>
            <person name="DePriest M.S.Jr."/>
            <person name="Bhattacharya D."/>
            <person name="Lopez-Bautista J.M."/>
        </authorList>
    </citation>
    <scope>NUCLEOTIDE SEQUENCE</scope>
</reference>
<dbReference type="InterPro" id="IPR005822">
    <property type="entry name" value="Ribosomal_uL13"/>
</dbReference>
<proteinExistence type="inferred from homology"/>
<keyword evidence="3 4" id="KW-0687">Ribonucleoprotein</keyword>
<dbReference type="PANTHER" id="PTHR11545:SF2">
    <property type="entry name" value="LARGE RIBOSOMAL SUBUNIT PROTEIN UL13M"/>
    <property type="match status" value="1"/>
</dbReference>
<dbReference type="NCBIfam" id="TIGR01066">
    <property type="entry name" value="rplM_bact"/>
    <property type="match status" value="1"/>
</dbReference>
<sequence length="158" mass="18345">MELREYQNINTIKMNKTYIPTKQSQTKTQWYLIDAKNQTLGRLSSHAAKILRGKNETTYTPSLENNIYIIIKNANLIEVTGEKKHQKIYRKHSGRPGGLKSETFLELQKRIPTRIIEKAIKGMLPKGPLGRKLFTKLKVYSGDRHPHEAQKPQQIYPF</sequence>
<dbReference type="PANTHER" id="PTHR11545">
    <property type="entry name" value="RIBOSOMAL PROTEIN L13"/>
    <property type="match status" value="1"/>
</dbReference>
<evidence type="ECO:0000256" key="1">
    <source>
        <dbReference type="ARBA" id="ARBA00006227"/>
    </source>
</evidence>
<dbReference type="RefSeq" id="YP_008144830.1">
    <property type="nucleotide sequence ID" value="NC_021618.1"/>
</dbReference>
<dbReference type="HAMAP" id="MF_01366">
    <property type="entry name" value="Ribosomal_uL13"/>
    <property type="match status" value="1"/>
</dbReference>
<evidence type="ECO:0000256" key="3">
    <source>
        <dbReference type="ARBA" id="ARBA00023274"/>
    </source>
</evidence>
<dbReference type="GO" id="GO:0022625">
    <property type="term" value="C:cytosolic large ribosomal subunit"/>
    <property type="evidence" value="ECO:0007669"/>
    <property type="project" value="TreeGrafter"/>
</dbReference>
<dbReference type="CDD" id="cd00392">
    <property type="entry name" value="Ribosomal_L13"/>
    <property type="match status" value="1"/>
</dbReference>
<dbReference type="PROSITE" id="PS00783">
    <property type="entry name" value="RIBOSOMAL_L13"/>
    <property type="match status" value="1"/>
</dbReference>
<keyword evidence="2 4" id="KW-0689">Ribosomal protein</keyword>
<dbReference type="InterPro" id="IPR005823">
    <property type="entry name" value="Ribosomal_uL13_bac-type"/>
</dbReference>
<dbReference type="Pfam" id="PF00572">
    <property type="entry name" value="Ribosomal_L13"/>
    <property type="match status" value="1"/>
</dbReference>
<dbReference type="SUPFAM" id="SSF52161">
    <property type="entry name" value="Ribosomal protein L13"/>
    <property type="match status" value="1"/>
</dbReference>
<dbReference type="InterPro" id="IPR036899">
    <property type="entry name" value="Ribosomal_uL13_sf"/>
</dbReference>
<evidence type="ECO:0000256" key="2">
    <source>
        <dbReference type="ARBA" id="ARBA00022980"/>
    </source>
</evidence>
<name>R9XYL1_9FLOR</name>
<reference evidence="5" key="1">
    <citation type="journal article" date="2013" name="PLoS ONE">
        <title>The Plastid Genome of the Red Macroalga Grateloupia taiwanensis (Halymeniaceae).</title>
        <authorList>
            <person name="Depriest M.S."/>
            <person name="Bhattacharya D."/>
            <person name="Lopez-Bautista J.M."/>
        </authorList>
    </citation>
    <scope>NUCLEOTIDE SEQUENCE</scope>
</reference>
<dbReference type="GO" id="GO:0003735">
    <property type="term" value="F:structural constituent of ribosome"/>
    <property type="evidence" value="ECO:0007669"/>
    <property type="project" value="InterPro"/>
</dbReference>
<dbReference type="AlphaFoldDB" id="R9XYL1"/>
<evidence type="ECO:0000313" key="5">
    <source>
        <dbReference type="EMBL" id="AGO19875.1"/>
    </source>
</evidence>
<accession>R9XYL1</accession>
<dbReference type="GeneID" id="16017205"/>
<dbReference type="GO" id="GO:0006412">
    <property type="term" value="P:translation"/>
    <property type="evidence" value="ECO:0007669"/>
    <property type="project" value="InterPro"/>
</dbReference>
<geneLocation type="plastid" evidence="5"/>
<evidence type="ECO:0000256" key="4">
    <source>
        <dbReference type="RuleBase" id="RU003877"/>
    </source>
</evidence>
<dbReference type="Gene3D" id="3.90.1180.10">
    <property type="entry name" value="Ribosomal protein L13"/>
    <property type="match status" value="1"/>
</dbReference>
<comment type="similarity">
    <text evidence="1 4">Belongs to the universal ribosomal protein uL13 family.</text>
</comment>
<protein>
    <submittedName>
        <fullName evidence="5">50S ribosomal protein L13</fullName>
    </submittedName>
</protein>
<dbReference type="EMBL" id="KC894740">
    <property type="protein sequence ID" value="AGO19875.1"/>
    <property type="molecule type" value="Genomic_DNA"/>
</dbReference>